<evidence type="ECO:0000313" key="2">
    <source>
        <dbReference type="Proteomes" id="UP001549207"/>
    </source>
</evidence>
<name>A0ACC6TB50_9MICC</name>
<dbReference type="Proteomes" id="UP001549207">
    <property type="component" value="Unassembled WGS sequence"/>
</dbReference>
<comment type="caution">
    <text evidence="1">The sequence shown here is derived from an EMBL/GenBank/DDBJ whole genome shotgun (WGS) entry which is preliminary data.</text>
</comment>
<organism evidence="1 2">
    <name type="scientific">Arthrobacter nitrophenolicus</name>
    <dbReference type="NCBI Taxonomy" id="683150"/>
    <lineage>
        <taxon>Bacteria</taxon>
        <taxon>Bacillati</taxon>
        <taxon>Actinomycetota</taxon>
        <taxon>Actinomycetes</taxon>
        <taxon>Micrococcales</taxon>
        <taxon>Micrococcaceae</taxon>
        <taxon>Arthrobacter</taxon>
    </lineage>
</organism>
<proteinExistence type="predicted"/>
<gene>
    <name evidence="1" type="ORF">ABIC98_000389</name>
</gene>
<reference evidence="1" key="1">
    <citation type="submission" date="2024-06" db="EMBL/GenBank/DDBJ databases">
        <title>Genomic Encyclopedia of Type Strains, Phase IV (KMG-IV): sequencing the most valuable type-strain genomes for metagenomic binning, comparative biology and taxonomic classification.</title>
        <authorList>
            <person name="Goeker M."/>
        </authorList>
    </citation>
    <scope>NUCLEOTIDE SEQUENCE</scope>
    <source>
        <strain evidence="1">SJCon</strain>
    </source>
</reference>
<evidence type="ECO:0000313" key="1">
    <source>
        <dbReference type="EMBL" id="MET3770765.1"/>
    </source>
</evidence>
<dbReference type="EMBL" id="JBEPNJ010000001">
    <property type="protein sequence ID" value="MET3770765.1"/>
    <property type="molecule type" value="Genomic_DNA"/>
</dbReference>
<protein>
    <submittedName>
        <fullName evidence="1">Uncharacterized protein</fullName>
    </submittedName>
</protein>
<accession>A0ACC6TB50</accession>
<sequence length="39" mass="4131">MPDLPGALRAVRRARRAADGLVRGKEQGVTTGFRPAVAL</sequence>
<keyword evidence="2" id="KW-1185">Reference proteome</keyword>